<organism evidence="9 10">
    <name type="scientific">Desulfosporosinus fructosivorans</name>
    <dbReference type="NCBI Taxonomy" id="2018669"/>
    <lineage>
        <taxon>Bacteria</taxon>
        <taxon>Bacillati</taxon>
        <taxon>Bacillota</taxon>
        <taxon>Clostridia</taxon>
        <taxon>Eubacteriales</taxon>
        <taxon>Desulfitobacteriaceae</taxon>
        <taxon>Desulfosporosinus</taxon>
    </lineage>
</organism>
<feature type="transmembrane region" description="Helical" evidence="7">
    <location>
        <begin position="261"/>
        <end position="280"/>
    </location>
</feature>
<dbReference type="Gene3D" id="1.20.1250.20">
    <property type="entry name" value="MFS general substrate transporter like domains"/>
    <property type="match status" value="1"/>
</dbReference>
<dbReference type="PANTHER" id="PTHR23517">
    <property type="entry name" value="RESISTANCE PROTEIN MDTM, PUTATIVE-RELATED-RELATED"/>
    <property type="match status" value="1"/>
</dbReference>
<dbReference type="Proteomes" id="UP000298460">
    <property type="component" value="Unassembled WGS sequence"/>
</dbReference>
<keyword evidence="10" id="KW-1185">Reference proteome</keyword>
<accession>A0A4Z0QYW6</accession>
<keyword evidence="4 7" id="KW-0812">Transmembrane</keyword>
<dbReference type="CDD" id="cd17329">
    <property type="entry name" value="MFS_MdtH_MDR_like"/>
    <property type="match status" value="1"/>
</dbReference>
<dbReference type="GO" id="GO:0022857">
    <property type="term" value="F:transmembrane transporter activity"/>
    <property type="evidence" value="ECO:0007669"/>
    <property type="project" value="InterPro"/>
</dbReference>
<gene>
    <name evidence="9" type="ORF">E4K67_23100</name>
</gene>
<feature type="transmembrane region" description="Helical" evidence="7">
    <location>
        <begin position="148"/>
        <end position="170"/>
    </location>
</feature>
<protein>
    <submittedName>
        <fullName evidence="9">MFS transporter</fullName>
    </submittedName>
</protein>
<sequence>MYGSITPRVVFRLKLKRLNIPRAVIILIIGGFIQSTGNSLMWPINSLFMHTVLGRTLTEAGTLLAIQSAVSLFGQFMSGFLADRFGPKRIMILGLVGAVLSVGSIGIFPVWGVYVPAFILFGLAQAFIFVPLYALIHAVWPEGGRRGFNLLYVSNNAGVAVGTALGGLIAQFSFRLIFSLNALAFLIYLLLVIIGVSERNAPIHLIPPKQQTERLTKDKGFKVLLALGGGIFFVWGAYIQLVTILPVVMNRLGFSLISYSVLWTLNGIFVVTLQPLLTWMIQAWAKSLKRQFYLGGVFLALGFVILLGKLPYWSYIVAMLILTLGEMLIMPAVPAATAQLAPQGKEGAYQGIIGGATSGGRMVGPLLGGMMYDFGGGSSVWWLALTFMGASMVMFYIYGIVVQRFHLLQQSQ</sequence>
<keyword evidence="5 7" id="KW-1133">Transmembrane helix</keyword>
<evidence type="ECO:0000256" key="6">
    <source>
        <dbReference type="ARBA" id="ARBA00023136"/>
    </source>
</evidence>
<feature type="transmembrane region" description="Helical" evidence="7">
    <location>
        <begin position="20"/>
        <end position="44"/>
    </location>
</feature>
<feature type="domain" description="Major facilitator superfamily (MFS) profile" evidence="8">
    <location>
        <begin position="23"/>
        <end position="406"/>
    </location>
</feature>
<evidence type="ECO:0000256" key="5">
    <source>
        <dbReference type="ARBA" id="ARBA00022989"/>
    </source>
</evidence>
<feature type="transmembrane region" description="Helical" evidence="7">
    <location>
        <begin position="223"/>
        <end position="249"/>
    </location>
</feature>
<evidence type="ECO:0000256" key="2">
    <source>
        <dbReference type="ARBA" id="ARBA00022448"/>
    </source>
</evidence>
<name>A0A4Z0QYW6_9FIRM</name>
<dbReference type="InterPro" id="IPR020846">
    <property type="entry name" value="MFS_dom"/>
</dbReference>
<dbReference type="GO" id="GO:0005886">
    <property type="term" value="C:plasma membrane"/>
    <property type="evidence" value="ECO:0007669"/>
    <property type="project" value="UniProtKB-SubCell"/>
</dbReference>
<dbReference type="InterPro" id="IPR050171">
    <property type="entry name" value="MFS_Transporters"/>
</dbReference>
<dbReference type="InterPro" id="IPR036259">
    <property type="entry name" value="MFS_trans_sf"/>
</dbReference>
<dbReference type="InterPro" id="IPR001958">
    <property type="entry name" value="Tet-R_TetA/multi-R_MdtG-like"/>
</dbReference>
<evidence type="ECO:0000256" key="1">
    <source>
        <dbReference type="ARBA" id="ARBA00004651"/>
    </source>
</evidence>
<dbReference type="PANTHER" id="PTHR23517:SF10">
    <property type="entry name" value="MAJOR FACILITATOR SUPERFAMILY (MFS) PROFILE DOMAIN-CONTAINING PROTEIN"/>
    <property type="match status" value="1"/>
</dbReference>
<comment type="subcellular location">
    <subcellularLocation>
        <location evidence="1">Cell membrane</location>
        <topology evidence="1">Multi-pass membrane protein</topology>
    </subcellularLocation>
</comment>
<feature type="transmembrane region" description="Helical" evidence="7">
    <location>
        <begin position="380"/>
        <end position="402"/>
    </location>
</feature>
<reference evidence="9 10" key="1">
    <citation type="submission" date="2019-03" db="EMBL/GenBank/DDBJ databases">
        <title>Draft Genome Sequence of Desulfosporosinus fructosivorans Strain 63.6F, Isolated from Marine Sediment in the Baltic Sea.</title>
        <authorList>
            <person name="Hausmann B."/>
            <person name="Vandieken V."/>
            <person name="Pjevac P."/>
            <person name="Schreck K."/>
            <person name="Herbold C.W."/>
            <person name="Loy A."/>
        </authorList>
    </citation>
    <scope>NUCLEOTIDE SEQUENCE [LARGE SCALE GENOMIC DNA]</scope>
    <source>
        <strain evidence="9 10">63.6F</strain>
    </source>
</reference>
<dbReference type="SUPFAM" id="SSF103473">
    <property type="entry name" value="MFS general substrate transporter"/>
    <property type="match status" value="1"/>
</dbReference>
<evidence type="ECO:0000256" key="4">
    <source>
        <dbReference type="ARBA" id="ARBA00022692"/>
    </source>
</evidence>
<evidence type="ECO:0000259" key="8">
    <source>
        <dbReference type="PROSITE" id="PS50850"/>
    </source>
</evidence>
<dbReference type="PRINTS" id="PR01035">
    <property type="entry name" value="TCRTETA"/>
</dbReference>
<evidence type="ECO:0000256" key="7">
    <source>
        <dbReference type="SAM" id="Phobius"/>
    </source>
</evidence>
<evidence type="ECO:0000256" key="3">
    <source>
        <dbReference type="ARBA" id="ARBA00022475"/>
    </source>
</evidence>
<keyword evidence="3" id="KW-1003">Cell membrane</keyword>
<feature type="transmembrane region" description="Helical" evidence="7">
    <location>
        <begin position="117"/>
        <end position="136"/>
    </location>
</feature>
<dbReference type="OrthoDB" id="3268460at2"/>
<feature type="transmembrane region" description="Helical" evidence="7">
    <location>
        <begin position="64"/>
        <end position="83"/>
    </location>
</feature>
<evidence type="ECO:0000313" key="9">
    <source>
        <dbReference type="EMBL" id="TGE36001.1"/>
    </source>
</evidence>
<feature type="transmembrane region" description="Helical" evidence="7">
    <location>
        <begin position="90"/>
        <end position="111"/>
    </location>
</feature>
<comment type="caution">
    <text evidence="9">The sequence shown here is derived from an EMBL/GenBank/DDBJ whole genome shotgun (WGS) entry which is preliminary data.</text>
</comment>
<dbReference type="AlphaFoldDB" id="A0A4Z0QYW6"/>
<proteinExistence type="predicted"/>
<keyword evidence="2" id="KW-0813">Transport</keyword>
<dbReference type="PROSITE" id="PS50850">
    <property type="entry name" value="MFS"/>
    <property type="match status" value="1"/>
</dbReference>
<dbReference type="InterPro" id="IPR011701">
    <property type="entry name" value="MFS"/>
</dbReference>
<feature type="transmembrane region" description="Helical" evidence="7">
    <location>
        <begin position="176"/>
        <end position="196"/>
    </location>
</feature>
<evidence type="ECO:0000313" key="10">
    <source>
        <dbReference type="Proteomes" id="UP000298460"/>
    </source>
</evidence>
<dbReference type="Pfam" id="PF07690">
    <property type="entry name" value="MFS_1"/>
    <property type="match status" value="1"/>
</dbReference>
<dbReference type="EMBL" id="SPQQ01000010">
    <property type="protein sequence ID" value="TGE36001.1"/>
    <property type="molecule type" value="Genomic_DNA"/>
</dbReference>
<feature type="transmembrane region" description="Helical" evidence="7">
    <location>
        <begin position="292"/>
        <end position="310"/>
    </location>
</feature>
<keyword evidence="6 7" id="KW-0472">Membrane</keyword>